<dbReference type="PANTHER" id="PTHR42791">
    <property type="entry name" value="GNAT FAMILY ACETYLTRANSFERASE"/>
    <property type="match status" value="1"/>
</dbReference>
<protein>
    <submittedName>
        <fullName evidence="3">Acetyltransferase (GNAT) family protein</fullName>
    </submittedName>
</protein>
<dbReference type="GO" id="GO:0016747">
    <property type="term" value="F:acyltransferase activity, transferring groups other than amino-acyl groups"/>
    <property type="evidence" value="ECO:0007669"/>
    <property type="project" value="InterPro"/>
</dbReference>
<dbReference type="Gene3D" id="3.40.630.30">
    <property type="match status" value="1"/>
</dbReference>
<dbReference type="InterPro" id="IPR052523">
    <property type="entry name" value="Trichothecene_AcTrans"/>
</dbReference>
<feature type="region of interest" description="Disordered" evidence="1">
    <location>
        <begin position="1"/>
        <end position="37"/>
    </location>
</feature>
<evidence type="ECO:0000313" key="3">
    <source>
        <dbReference type="EMBL" id="SNT29296.1"/>
    </source>
</evidence>
<feature type="compositionally biased region" description="Pro residues" evidence="1">
    <location>
        <begin position="1"/>
        <end position="10"/>
    </location>
</feature>
<dbReference type="InterPro" id="IPR016181">
    <property type="entry name" value="Acyl_CoA_acyltransferase"/>
</dbReference>
<evidence type="ECO:0000256" key="1">
    <source>
        <dbReference type="SAM" id="MobiDB-lite"/>
    </source>
</evidence>
<evidence type="ECO:0000313" key="4">
    <source>
        <dbReference type="Proteomes" id="UP000198318"/>
    </source>
</evidence>
<dbReference type="PROSITE" id="PS51186">
    <property type="entry name" value="GNAT"/>
    <property type="match status" value="1"/>
</dbReference>
<dbReference type="EMBL" id="FZOR01000022">
    <property type="protein sequence ID" value="SNT29296.1"/>
    <property type="molecule type" value="Genomic_DNA"/>
</dbReference>
<proteinExistence type="predicted"/>
<dbReference type="RefSeq" id="WP_089328047.1">
    <property type="nucleotide sequence ID" value="NZ_FZOR01000022.1"/>
</dbReference>
<sequence>MTSPPQPSPSQPAGSGPAESRPAESRPAGSWPAPPVRTAGAADAAAISALLGRAFDDDPVWRWLLPDDASRVRRLTGLFDVLLRRVHLPHAATEATGRDGATEAAALWDPPGRWRVPLRLQAAQAVPLLRILGTRVPATLRALGEIERHHPREPHWYLAVLGTDPPAQGGGLGGALLRSRLDRCDAAGLPAYLESSKERNVPYYERFGFRVTRELALPGRGCPPVWLMWRDPAG</sequence>
<keyword evidence="3" id="KW-0808">Transferase</keyword>
<dbReference type="InterPro" id="IPR000182">
    <property type="entry name" value="GNAT_dom"/>
</dbReference>
<gene>
    <name evidence="3" type="ORF">SAMN05443665_102288</name>
</gene>
<dbReference type="AlphaFoldDB" id="A0A239LF74"/>
<reference evidence="3 4" key="1">
    <citation type="submission" date="2017-06" db="EMBL/GenBank/DDBJ databases">
        <authorList>
            <person name="Kim H.J."/>
            <person name="Triplett B.A."/>
        </authorList>
    </citation>
    <scope>NUCLEOTIDE SEQUENCE [LARGE SCALE GENOMIC DNA]</scope>
    <source>
        <strain evidence="3 4">DSM 44715</strain>
    </source>
</reference>
<keyword evidence="4" id="KW-1185">Reference proteome</keyword>
<name>A0A239LF74_9ACTN</name>
<feature type="domain" description="N-acetyltransferase" evidence="2">
    <location>
        <begin position="70"/>
        <end position="232"/>
    </location>
</feature>
<organism evidence="3 4">
    <name type="scientific">Actinomadura meyerae</name>
    <dbReference type="NCBI Taxonomy" id="240840"/>
    <lineage>
        <taxon>Bacteria</taxon>
        <taxon>Bacillati</taxon>
        <taxon>Actinomycetota</taxon>
        <taxon>Actinomycetes</taxon>
        <taxon>Streptosporangiales</taxon>
        <taxon>Thermomonosporaceae</taxon>
        <taxon>Actinomadura</taxon>
    </lineage>
</organism>
<dbReference type="PANTHER" id="PTHR42791:SF1">
    <property type="entry name" value="N-ACETYLTRANSFERASE DOMAIN-CONTAINING PROTEIN"/>
    <property type="match status" value="1"/>
</dbReference>
<dbReference type="SUPFAM" id="SSF55729">
    <property type="entry name" value="Acyl-CoA N-acyltransferases (Nat)"/>
    <property type="match status" value="1"/>
</dbReference>
<dbReference type="Proteomes" id="UP000198318">
    <property type="component" value="Unassembled WGS sequence"/>
</dbReference>
<evidence type="ECO:0000259" key="2">
    <source>
        <dbReference type="PROSITE" id="PS51186"/>
    </source>
</evidence>
<dbReference type="OrthoDB" id="7057833at2"/>
<dbReference type="Pfam" id="PF00583">
    <property type="entry name" value="Acetyltransf_1"/>
    <property type="match status" value="1"/>
</dbReference>
<accession>A0A239LF74</accession>